<reference evidence="3" key="1">
    <citation type="journal article" date="2023" name="Insect Mol. Biol.">
        <title>Genome sequencing provides insights into the evolution of gene families encoding plant cell wall-degrading enzymes in longhorned beetles.</title>
        <authorList>
            <person name="Shin N.R."/>
            <person name="Okamura Y."/>
            <person name="Kirsch R."/>
            <person name="Pauchet Y."/>
        </authorList>
    </citation>
    <scope>NUCLEOTIDE SEQUENCE</scope>
    <source>
        <strain evidence="3">AMC_N1</strain>
    </source>
</reference>
<feature type="domain" description="DUF5641" evidence="2">
    <location>
        <begin position="355"/>
        <end position="422"/>
    </location>
</feature>
<protein>
    <recommendedName>
        <fullName evidence="2">DUF5641 domain-containing protein</fullName>
    </recommendedName>
</protein>
<proteinExistence type="predicted"/>
<keyword evidence="4" id="KW-1185">Reference proteome</keyword>
<dbReference type="PANTHER" id="PTHR47331:SF6">
    <property type="entry name" value="DOUBLECORTIN DOMAIN-CONTAINING PROTEIN"/>
    <property type="match status" value="1"/>
</dbReference>
<name>A0AAV8YH55_9CUCU</name>
<gene>
    <name evidence="3" type="ORF">NQ318_010508</name>
</gene>
<keyword evidence="1" id="KW-0732">Signal</keyword>
<dbReference type="Pfam" id="PF18701">
    <property type="entry name" value="DUF5641"/>
    <property type="match status" value="1"/>
</dbReference>
<evidence type="ECO:0000313" key="4">
    <source>
        <dbReference type="Proteomes" id="UP001162162"/>
    </source>
</evidence>
<feature type="chain" id="PRO_5043832665" description="DUF5641 domain-containing protein" evidence="1">
    <location>
        <begin position="20"/>
        <end position="471"/>
    </location>
</feature>
<dbReference type="Pfam" id="PF05380">
    <property type="entry name" value="Peptidase_A17"/>
    <property type="match status" value="1"/>
</dbReference>
<dbReference type="InterPro" id="IPR040676">
    <property type="entry name" value="DUF5641"/>
</dbReference>
<dbReference type="Gene3D" id="3.40.50.1820">
    <property type="entry name" value="alpha/beta hydrolase"/>
    <property type="match status" value="1"/>
</dbReference>
<dbReference type="EMBL" id="JAPWTK010000108">
    <property type="protein sequence ID" value="KAJ8949874.1"/>
    <property type="molecule type" value="Genomic_DNA"/>
</dbReference>
<dbReference type="InterPro" id="IPR029058">
    <property type="entry name" value="AB_hydrolase_fold"/>
</dbReference>
<dbReference type="PANTHER" id="PTHR47331">
    <property type="entry name" value="PHD-TYPE DOMAIN-CONTAINING PROTEIN"/>
    <property type="match status" value="1"/>
</dbReference>
<dbReference type="InterPro" id="IPR008042">
    <property type="entry name" value="Retrotrans_Pao"/>
</dbReference>
<evidence type="ECO:0000259" key="2">
    <source>
        <dbReference type="Pfam" id="PF18701"/>
    </source>
</evidence>
<comment type="caution">
    <text evidence="3">The sequence shown here is derived from an EMBL/GenBank/DDBJ whole genome shotgun (WGS) entry which is preliminary data.</text>
</comment>
<sequence length="471" mass="54175">WDSTLGALVFLLTFRFLLTTSWQASTTIRGITCENETVSELYGFCDSSKSACVIYLRQISATRTVSVSFLCARSRVAPLKRISLPRLELCGAVLLADLIDFVQSGYQGYIVFDKVYAWSDSTVSLSWIRSHPHRWKTFIANRVTRIQEKKIPQTARLVDYFPKSFNLIRYDGRGHPDYNWMNLYGQSNQICHAEVKEEQGVLVCVSRLGTAEWVCNVLTKFSSLRKIKRVIAYCQRFVRNCRTESKSRATGGLSASELERALLVVVKVIQCEVFEADIKRLEAGKPYVKSLQKLSPFIDRDGAVKVGRRLRHSDLSHDAKHPLLLSRSHRITELIISDVHQRNLHCGPNTTKNLLAQQFWILGVKRESTFIHYKCKWYSSTNDNTKVGTLVIINDSSAPLHWKLGRIIKLYPGRDGISRVAQDVRKLIKRLSNVVNDYLIPYEYFNHGDFLFATDVRHLLYNEMFQTMNRY</sequence>
<evidence type="ECO:0000313" key="3">
    <source>
        <dbReference type="EMBL" id="KAJ8949874.1"/>
    </source>
</evidence>
<feature type="signal peptide" evidence="1">
    <location>
        <begin position="1"/>
        <end position="19"/>
    </location>
</feature>
<evidence type="ECO:0000256" key="1">
    <source>
        <dbReference type="SAM" id="SignalP"/>
    </source>
</evidence>
<feature type="non-terminal residue" evidence="3">
    <location>
        <position position="1"/>
    </location>
</feature>
<dbReference type="AlphaFoldDB" id="A0AAV8YH55"/>
<dbReference type="Proteomes" id="UP001162162">
    <property type="component" value="Unassembled WGS sequence"/>
</dbReference>
<organism evidence="3 4">
    <name type="scientific">Aromia moschata</name>
    <dbReference type="NCBI Taxonomy" id="1265417"/>
    <lineage>
        <taxon>Eukaryota</taxon>
        <taxon>Metazoa</taxon>
        <taxon>Ecdysozoa</taxon>
        <taxon>Arthropoda</taxon>
        <taxon>Hexapoda</taxon>
        <taxon>Insecta</taxon>
        <taxon>Pterygota</taxon>
        <taxon>Neoptera</taxon>
        <taxon>Endopterygota</taxon>
        <taxon>Coleoptera</taxon>
        <taxon>Polyphaga</taxon>
        <taxon>Cucujiformia</taxon>
        <taxon>Chrysomeloidea</taxon>
        <taxon>Cerambycidae</taxon>
        <taxon>Cerambycinae</taxon>
        <taxon>Callichromatini</taxon>
        <taxon>Aromia</taxon>
    </lineage>
</organism>
<accession>A0AAV8YH55</accession>